<accession>A0AAU9KYB5</accession>
<dbReference type="AlphaFoldDB" id="A0AAU9KYB5"/>
<evidence type="ECO:0000313" key="2">
    <source>
        <dbReference type="EMBL" id="CAH0476611.1"/>
    </source>
</evidence>
<dbReference type="SUPFAM" id="SSF55781">
    <property type="entry name" value="GAF domain-like"/>
    <property type="match status" value="1"/>
</dbReference>
<feature type="domain" description="GAF" evidence="1">
    <location>
        <begin position="557"/>
        <end position="681"/>
    </location>
</feature>
<evidence type="ECO:0000313" key="3">
    <source>
        <dbReference type="EMBL" id="CAH0521768.1"/>
    </source>
</evidence>
<proteinExistence type="predicted"/>
<evidence type="ECO:0000313" key="4">
    <source>
        <dbReference type="Proteomes" id="UP001158986"/>
    </source>
</evidence>
<sequence>MNSTGPKRRYVRASDRRLAEVAAQAAARIDLKALQYRRSASTGIMTERSIDGTVITSTSVIECSLAEMRGLLASPTSDRYACVMRELVGHDFIYGAIVHHAEKTTTQNITVRTATFLKRHMLAHNEQWCHVSALKTLEAFSKDQVQGFTVSLASLHPDDVFTGKAQAASVTNIRGLSVLYLVTAEPHGLIKGRRKKRAVRVTFCAHVATTLGYSRPSPFRWFKLARNGEEASDASNGAVLARAVQLARTLNHLHVAVRRHRLDAQVLVDLQKVQPNNSRCACCTRRISVVKNIFGISKGEKTSSQSSKRCQLCGFLVCARCVCTIGKESLSGMSEPLNNGTKHSQVVCLCEHCMQRVDDADYDNYCTSSSSLSPVSVQPDSPNTEPASVVIARALSQLLGSASQEDKPAVIRVIKHLLSLNHQKEHNKFRADSAELAKSLGQLAEKQGFLAGIPKSKTKQVPEVTPGGSSSPEVCDVPPVAGATGRQYALQYADLGDSNAAVEDAEDTEDAGDAGEEVISLARHPVPADEARRLQWINSHPNIISSMMNLPDLMVLCNIARSELQCDTTLVTIVGPSVVHVVASTNPVWIGSQTPRDHSLCTHALMNGAPLFVRHPEADVRFSAMNAVRRGDIRFYFAFPIRIMCPNGGGSTAIGTFCCISAGESRNVSEPQYALMATLADGASRVMETLAEELR</sequence>
<dbReference type="PANTHER" id="PTHR43102:SF2">
    <property type="entry name" value="GAF DOMAIN-CONTAINING PROTEIN"/>
    <property type="match status" value="1"/>
</dbReference>
<dbReference type="Pfam" id="PF01590">
    <property type="entry name" value="GAF"/>
    <property type="match status" value="1"/>
</dbReference>
<keyword evidence="4" id="KW-1185">Reference proteome</keyword>
<dbReference type="InterPro" id="IPR003018">
    <property type="entry name" value="GAF"/>
</dbReference>
<reference evidence="2 4" key="1">
    <citation type="submission" date="2021-11" db="EMBL/GenBank/DDBJ databases">
        <authorList>
            <person name="Islam A."/>
            <person name="Islam S."/>
            <person name="Flora M.S."/>
            <person name="Rahman M."/>
            <person name="Ziaur R.M."/>
            <person name="Epstein J.H."/>
            <person name="Hassan M."/>
            <person name="Klassen M."/>
            <person name="Woodard K."/>
            <person name="Webb A."/>
            <person name="Webby R.J."/>
            <person name="El Zowalaty M.E."/>
        </authorList>
    </citation>
    <scope>NUCLEOTIDE SEQUENCE</scope>
    <source>
        <strain evidence="3">Pbs1</strain>
        <strain evidence="2">Pbs3</strain>
    </source>
</reference>
<comment type="caution">
    <text evidence="2">The sequence shown here is derived from an EMBL/GenBank/DDBJ whole genome shotgun (WGS) entry which is preliminary data.</text>
</comment>
<dbReference type="Proteomes" id="UP001160483">
    <property type="component" value="Unassembled WGS sequence"/>
</dbReference>
<name>A0AAU9KYB5_9STRA</name>
<dbReference type="EMBL" id="CAKLCB010000383">
    <property type="protein sequence ID" value="CAH0521768.1"/>
    <property type="molecule type" value="Genomic_DNA"/>
</dbReference>
<evidence type="ECO:0000259" key="1">
    <source>
        <dbReference type="Pfam" id="PF01590"/>
    </source>
</evidence>
<evidence type="ECO:0000313" key="5">
    <source>
        <dbReference type="Proteomes" id="UP001160483"/>
    </source>
</evidence>
<organism evidence="2 5">
    <name type="scientific">Peronospora belbahrii</name>
    <dbReference type="NCBI Taxonomy" id="622444"/>
    <lineage>
        <taxon>Eukaryota</taxon>
        <taxon>Sar</taxon>
        <taxon>Stramenopiles</taxon>
        <taxon>Oomycota</taxon>
        <taxon>Peronosporomycetes</taxon>
        <taxon>Peronosporales</taxon>
        <taxon>Peronosporaceae</taxon>
        <taxon>Peronospora</taxon>
    </lineage>
</organism>
<dbReference type="Gene3D" id="3.30.450.40">
    <property type="match status" value="1"/>
</dbReference>
<protein>
    <recommendedName>
        <fullName evidence="1">GAF domain-containing protein</fullName>
    </recommendedName>
</protein>
<gene>
    <name evidence="3" type="ORF">PBS001_LOCUS8210</name>
    <name evidence="2" type="ORF">PBS003_LOCUS3385</name>
</gene>
<dbReference type="EMBL" id="CAKKTJ010000157">
    <property type="protein sequence ID" value="CAH0476611.1"/>
    <property type="molecule type" value="Genomic_DNA"/>
</dbReference>
<dbReference type="InterPro" id="IPR029016">
    <property type="entry name" value="GAF-like_dom_sf"/>
</dbReference>
<dbReference type="Proteomes" id="UP001158986">
    <property type="component" value="Unassembled WGS sequence"/>
</dbReference>
<dbReference type="PANTHER" id="PTHR43102">
    <property type="entry name" value="SLR1143 PROTEIN"/>
    <property type="match status" value="1"/>
</dbReference>